<feature type="chain" id="PRO_5020471956" evidence="1">
    <location>
        <begin position="23"/>
        <end position="81"/>
    </location>
</feature>
<keyword evidence="3" id="KW-1185">Reference proteome</keyword>
<reference evidence="2 3" key="1">
    <citation type="submission" date="2019-03" db="EMBL/GenBank/DDBJ databases">
        <title>Genomic Encyclopedia of Type Strains, Phase III (KMG-III): the genomes of soil and plant-associated and newly described type strains.</title>
        <authorList>
            <person name="Whitman W."/>
        </authorList>
    </citation>
    <scope>NUCLEOTIDE SEQUENCE [LARGE SCALE GENOMIC DNA]</scope>
    <source>
        <strain evidence="2 3">CECT 7378</strain>
    </source>
</reference>
<dbReference type="OrthoDB" id="6106748at2"/>
<dbReference type="EMBL" id="SNXC01000009">
    <property type="protein sequence ID" value="TDO99734.1"/>
    <property type="molecule type" value="Genomic_DNA"/>
</dbReference>
<feature type="signal peptide" evidence="1">
    <location>
        <begin position="1"/>
        <end position="22"/>
    </location>
</feature>
<comment type="caution">
    <text evidence="2">The sequence shown here is derived from an EMBL/GenBank/DDBJ whole genome shotgun (WGS) entry which is preliminary data.</text>
</comment>
<dbReference type="RefSeq" id="WP_133502573.1">
    <property type="nucleotide sequence ID" value="NZ_SNXC01000009.1"/>
</dbReference>
<dbReference type="Proteomes" id="UP000294656">
    <property type="component" value="Unassembled WGS sequence"/>
</dbReference>
<protein>
    <submittedName>
        <fullName evidence="2">Uncharacterized protein</fullName>
    </submittedName>
</protein>
<organism evidence="2 3">
    <name type="scientific">Marinomonas balearica</name>
    <dbReference type="NCBI Taxonomy" id="491947"/>
    <lineage>
        <taxon>Bacteria</taxon>
        <taxon>Pseudomonadati</taxon>
        <taxon>Pseudomonadota</taxon>
        <taxon>Gammaproteobacteria</taxon>
        <taxon>Oceanospirillales</taxon>
        <taxon>Oceanospirillaceae</taxon>
        <taxon>Marinomonas</taxon>
    </lineage>
</organism>
<evidence type="ECO:0000313" key="2">
    <source>
        <dbReference type="EMBL" id="TDO99734.1"/>
    </source>
</evidence>
<proteinExistence type="predicted"/>
<keyword evidence="1" id="KW-0732">Signal</keyword>
<accession>A0A4R6MDW1</accession>
<name>A0A4R6MDW1_9GAMM</name>
<gene>
    <name evidence="2" type="ORF">DFP79_0736</name>
</gene>
<dbReference type="AlphaFoldDB" id="A0A4R6MDW1"/>
<sequence length="81" mass="9106">MKLLKKCGVVVIVTSLSVSAYAGDSCTPKLMKYVETLTNNTNNQYVSQKQRETSQNLLNKIARLKSDKRNSDCAVFDKMFP</sequence>
<evidence type="ECO:0000256" key="1">
    <source>
        <dbReference type="SAM" id="SignalP"/>
    </source>
</evidence>
<evidence type="ECO:0000313" key="3">
    <source>
        <dbReference type="Proteomes" id="UP000294656"/>
    </source>
</evidence>